<sequence length="839" mass="95286">SFALESTLSVHYQLPRSFLVYFLHFIVQVIAAQSFKLTSFHVLQSVRSAMATFVDKNYSSFQEFSSSFEEFKKTNHCMFRTKSSETVAKANLKSKNQIPAHFVYSRIDYVCTHYGEPRVRGNGVKSRTKHSATGCKASFVLKYNYYEKHLAVINVHLEHNHPTTPETFAQEYQVKRLGQAERKSLQDLVELNPRNEPLMHMVNSKFHKSFTLAEIRRLKHQLKSDRARGDVDDLLDKLEDLQAHGQVKVIISDNGSGSLFDVVAFSTSHMSSLFSKYPDVIYMDGTYKTNKCGYPLYQVMVEDGCGRGRAVFYAFVRQENADILSKMMATFAEFMGESVNHTKYAMTDKDPNEMNAIRQHLPHASNVLCAFHVHKAMKARLQKLQCSKEVRDRLQQLSYLLVTTNDIATFQRHVVAIKSLSPEFYDYIDNHWLNCIDLWAYHARLHSRLYFNDTNNKCEGENRRLKEILNSNTSMAVAVKKLFQHSLTQQLDVRAASAVETMSSIHFRDANPRWQSLYSMFSSHAVQLMLQDHVSFPVPAVAEADGFDCLDASGVHYHVIGRPLSCLCPFYCQTSLPCHHMLSVFALSFDIVQSDLYAPDNRWLKQNVVEDVPLPQVHTVSMHSLVGPEARHHRTEAVLARLSNLLKGSGSLQFMERIEKVERVVEAWEDGRDCVVLDVEVVADGAVVQEELVADGAVVQEELVANGAVVEEELVAGGSVVEEELVAGGSVVEEEVVAERELSLRDVRDLNVQLPLVRKRGRPKMLRTRSYKKSKRVRFNSDVCYVCFQEEVSRELCTDGSVMDWVGCSRCPRWFHSVCIDALPASESWVCSFCSSVTS</sequence>
<reference evidence="6 7" key="1">
    <citation type="submission" date="2019-01" db="EMBL/GenBank/DDBJ databases">
        <title>A draft genome assembly of the solar-powered sea slug Elysia chlorotica.</title>
        <authorList>
            <person name="Cai H."/>
            <person name="Li Q."/>
            <person name="Fang X."/>
            <person name="Li J."/>
            <person name="Curtis N.E."/>
            <person name="Altenburger A."/>
            <person name="Shibata T."/>
            <person name="Feng M."/>
            <person name="Maeda T."/>
            <person name="Schwartz J.A."/>
            <person name="Shigenobu S."/>
            <person name="Lundholm N."/>
            <person name="Nishiyama T."/>
            <person name="Yang H."/>
            <person name="Hasebe M."/>
            <person name="Li S."/>
            <person name="Pierce S.K."/>
            <person name="Wang J."/>
        </authorList>
    </citation>
    <scope>NUCLEOTIDE SEQUENCE [LARGE SCALE GENOMIC DNA]</scope>
    <source>
        <strain evidence="6">EC2010</strain>
        <tissue evidence="6">Whole organism of an adult</tissue>
    </source>
</reference>
<dbReference type="InterPro" id="IPR001965">
    <property type="entry name" value="Znf_PHD"/>
</dbReference>
<dbReference type="Pfam" id="PF21599">
    <property type="entry name" value="ZSWIM3_N"/>
    <property type="match status" value="1"/>
</dbReference>
<evidence type="ECO:0000313" key="6">
    <source>
        <dbReference type="EMBL" id="RUS69423.1"/>
    </source>
</evidence>
<keyword evidence="1" id="KW-0479">Metal-binding</keyword>
<dbReference type="Proteomes" id="UP000271974">
    <property type="component" value="Unassembled WGS sequence"/>
</dbReference>
<dbReference type="SMART" id="SM00249">
    <property type="entry name" value="PHD"/>
    <property type="match status" value="1"/>
</dbReference>
<comment type="caution">
    <text evidence="6">The sequence shown here is derived from an EMBL/GenBank/DDBJ whole genome shotgun (WGS) entry which is preliminary data.</text>
</comment>
<dbReference type="InterPro" id="IPR007527">
    <property type="entry name" value="Znf_SWIM"/>
</dbReference>
<dbReference type="STRING" id="188477.A0A433SKA9"/>
<dbReference type="AlphaFoldDB" id="A0A433SKA9"/>
<dbReference type="Gene3D" id="3.30.40.10">
    <property type="entry name" value="Zinc/RING finger domain, C3HC4 (zinc finger)"/>
    <property type="match status" value="1"/>
</dbReference>
<keyword evidence="2 4" id="KW-0863">Zinc-finger</keyword>
<dbReference type="EMBL" id="RQTK01001687">
    <property type="protein sequence ID" value="RUS69423.1"/>
    <property type="molecule type" value="Genomic_DNA"/>
</dbReference>
<dbReference type="GO" id="GO:0008270">
    <property type="term" value="F:zinc ion binding"/>
    <property type="evidence" value="ECO:0007669"/>
    <property type="project" value="UniProtKB-KW"/>
</dbReference>
<gene>
    <name evidence="6" type="ORF">EGW08_022814</name>
</gene>
<evidence type="ECO:0000256" key="3">
    <source>
        <dbReference type="ARBA" id="ARBA00022833"/>
    </source>
</evidence>
<dbReference type="OrthoDB" id="92090at2759"/>
<dbReference type="PANTHER" id="PTHR31569">
    <property type="entry name" value="SWIM-TYPE DOMAIN-CONTAINING PROTEIN"/>
    <property type="match status" value="1"/>
</dbReference>
<dbReference type="InterPro" id="IPR013083">
    <property type="entry name" value="Znf_RING/FYVE/PHD"/>
</dbReference>
<protein>
    <recommendedName>
        <fullName evidence="5">SWIM-type domain-containing protein</fullName>
    </recommendedName>
</protein>
<evidence type="ECO:0000256" key="1">
    <source>
        <dbReference type="ARBA" id="ARBA00022723"/>
    </source>
</evidence>
<evidence type="ECO:0000256" key="2">
    <source>
        <dbReference type="ARBA" id="ARBA00022771"/>
    </source>
</evidence>
<keyword evidence="3" id="KW-0862">Zinc</keyword>
<dbReference type="SUPFAM" id="SSF57903">
    <property type="entry name" value="FYVE/PHD zinc finger"/>
    <property type="match status" value="1"/>
</dbReference>
<feature type="domain" description="SWIM-type" evidence="5">
    <location>
        <begin position="557"/>
        <end position="589"/>
    </location>
</feature>
<feature type="non-terminal residue" evidence="6">
    <location>
        <position position="1"/>
    </location>
</feature>
<proteinExistence type="predicted"/>
<dbReference type="Pfam" id="PF21056">
    <property type="entry name" value="ZSWIM1-3_RNaseH-like"/>
    <property type="match status" value="1"/>
</dbReference>
<dbReference type="InterPro" id="IPR048325">
    <property type="entry name" value="ZSWIM3_N"/>
</dbReference>
<dbReference type="InterPro" id="IPR011011">
    <property type="entry name" value="Znf_FYVE_PHD"/>
</dbReference>
<keyword evidence="7" id="KW-1185">Reference proteome</keyword>
<dbReference type="InterPro" id="IPR052579">
    <property type="entry name" value="Zinc_finger_SWIM"/>
</dbReference>
<evidence type="ECO:0000259" key="5">
    <source>
        <dbReference type="PROSITE" id="PS50966"/>
    </source>
</evidence>
<dbReference type="PROSITE" id="PS50966">
    <property type="entry name" value="ZF_SWIM"/>
    <property type="match status" value="1"/>
</dbReference>
<organism evidence="6 7">
    <name type="scientific">Elysia chlorotica</name>
    <name type="common">Eastern emerald elysia</name>
    <name type="synonym">Sea slug</name>
    <dbReference type="NCBI Taxonomy" id="188477"/>
    <lineage>
        <taxon>Eukaryota</taxon>
        <taxon>Metazoa</taxon>
        <taxon>Spiralia</taxon>
        <taxon>Lophotrochozoa</taxon>
        <taxon>Mollusca</taxon>
        <taxon>Gastropoda</taxon>
        <taxon>Heterobranchia</taxon>
        <taxon>Euthyneura</taxon>
        <taxon>Panpulmonata</taxon>
        <taxon>Sacoglossa</taxon>
        <taxon>Placobranchoidea</taxon>
        <taxon>Plakobranchidae</taxon>
        <taxon>Elysia</taxon>
    </lineage>
</organism>
<evidence type="ECO:0000313" key="7">
    <source>
        <dbReference type="Proteomes" id="UP000271974"/>
    </source>
</evidence>
<dbReference type="PANTHER" id="PTHR31569:SF4">
    <property type="entry name" value="SWIM-TYPE DOMAIN-CONTAINING PROTEIN"/>
    <property type="match status" value="1"/>
</dbReference>
<dbReference type="InterPro" id="IPR048324">
    <property type="entry name" value="ZSWIM1-3_RNaseH-like"/>
</dbReference>
<evidence type="ECO:0000256" key="4">
    <source>
        <dbReference type="PROSITE-ProRule" id="PRU00325"/>
    </source>
</evidence>
<accession>A0A433SKA9</accession>
<name>A0A433SKA9_ELYCH</name>